<gene>
    <name evidence="2" type="ORF">ACH5RR_000983</name>
</gene>
<dbReference type="EMBL" id="JBJUIK010000001">
    <property type="protein sequence ID" value="KAL3537617.1"/>
    <property type="molecule type" value="Genomic_DNA"/>
</dbReference>
<evidence type="ECO:0000313" key="3">
    <source>
        <dbReference type="Proteomes" id="UP001630127"/>
    </source>
</evidence>
<evidence type="ECO:0000256" key="1">
    <source>
        <dbReference type="SAM" id="MobiDB-lite"/>
    </source>
</evidence>
<accession>A0ABD3B243</accession>
<sequence>MKGDKETMSKKKAVNSKAEAANARKCDAKADRISREAREKEDQKWREAEGSKSRVAKKREEEAEKRAEAAARKMEARRLAEQEEKDLEKTLKKPVKKVTEAELLRRKEEQQAAILEEEKRKQSRTAGEKEYEKMILVSNSNCSRDDSVIDANTIEEAIAQMTVKENTLPPVMNNKHRERKINATQQSKKGNSLMRLARDDEERSLLMDVRRINLDKSRFEYHEDFSGEFEEDSYEDDYRSMKINIMVIEN</sequence>
<organism evidence="2 3">
    <name type="scientific">Cinchona calisaya</name>
    <dbReference type="NCBI Taxonomy" id="153742"/>
    <lineage>
        <taxon>Eukaryota</taxon>
        <taxon>Viridiplantae</taxon>
        <taxon>Streptophyta</taxon>
        <taxon>Embryophyta</taxon>
        <taxon>Tracheophyta</taxon>
        <taxon>Spermatophyta</taxon>
        <taxon>Magnoliopsida</taxon>
        <taxon>eudicotyledons</taxon>
        <taxon>Gunneridae</taxon>
        <taxon>Pentapetalae</taxon>
        <taxon>asterids</taxon>
        <taxon>lamiids</taxon>
        <taxon>Gentianales</taxon>
        <taxon>Rubiaceae</taxon>
        <taxon>Cinchonoideae</taxon>
        <taxon>Cinchoneae</taxon>
        <taxon>Cinchona</taxon>
    </lineage>
</organism>
<dbReference type="InterPro" id="IPR010422">
    <property type="entry name" value="Ccdc124/Oxs1"/>
</dbReference>
<protein>
    <submittedName>
        <fullName evidence="2">Uncharacterized protein</fullName>
    </submittedName>
</protein>
<dbReference type="PANTHER" id="PTHR21680">
    <property type="entry name" value="COILED-COIL DOMAIN-CONTAINING PROTEIN 124"/>
    <property type="match status" value="1"/>
</dbReference>
<keyword evidence="3" id="KW-1185">Reference proteome</keyword>
<feature type="region of interest" description="Disordered" evidence="1">
    <location>
        <begin position="107"/>
        <end position="128"/>
    </location>
</feature>
<feature type="region of interest" description="Disordered" evidence="1">
    <location>
        <begin position="1"/>
        <end position="87"/>
    </location>
</feature>
<evidence type="ECO:0000313" key="2">
    <source>
        <dbReference type="EMBL" id="KAL3537617.1"/>
    </source>
</evidence>
<name>A0ABD3B243_9GENT</name>
<dbReference type="AlphaFoldDB" id="A0ABD3B243"/>
<comment type="caution">
    <text evidence="2">The sequence shown here is derived from an EMBL/GenBank/DDBJ whole genome shotgun (WGS) entry which is preliminary data.</text>
</comment>
<dbReference type="Proteomes" id="UP001630127">
    <property type="component" value="Unassembled WGS sequence"/>
</dbReference>
<reference evidence="2 3" key="1">
    <citation type="submission" date="2024-11" db="EMBL/GenBank/DDBJ databases">
        <title>A near-complete genome assembly of Cinchona calisaya.</title>
        <authorList>
            <person name="Lian D.C."/>
            <person name="Zhao X.W."/>
            <person name="Wei L."/>
        </authorList>
    </citation>
    <scope>NUCLEOTIDE SEQUENCE [LARGE SCALE GENOMIC DNA]</scope>
    <source>
        <tissue evidence="2">Nenye</tissue>
    </source>
</reference>
<feature type="compositionally biased region" description="Basic and acidic residues" evidence="1">
    <location>
        <begin position="22"/>
        <end position="87"/>
    </location>
</feature>
<proteinExistence type="predicted"/>
<dbReference type="PANTHER" id="PTHR21680:SF0">
    <property type="entry name" value="COILED-COIL DOMAIN-CONTAINING PROTEIN 124"/>
    <property type="match status" value="1"/>
</dbReference>